<comment type="subcellular location">
    <subcellularLocation>
        <location evidence="8">Cytoplasm</location>
    </subcellularLocation>
</comment>
<dbReference type="KEGG" id="xcl:G4Z02_07890"/>
<comment type="similarity">
    <text evidence="1 8">Belongs to the cytidylate kinase family. Type 1 subfamily.</text>
</comment>
<dbReference type="SUPFAM" id="SSF52540">
    <property type="entry name" value="P-loop containing nucleoside triphosphate hydrolases"/>
    <property type="match status" value="1"/>
</dbReference>
<evidence type="ECO:0000256" key="8">
    <source>
        <dbReference type="HAMAP-Rule" id="MF_00238"/>
    </source>
</evidence>
<dbReference type="GO" id="GO:0005524">
    <property type="term" value="F:ATP binding"/>
    <property type="evidence" value="ECO:0007669"/>
    <property type="project" value="UniProtKB-UniRule"/>
</dbReference>
<evidence type="ECO:0000259" key="9">
    <source>
        <dbReference type="Pfam" id="PF02224"/>
    </source>
</evidence>
<evidence type="ECO:0000313" key="10">
    <source>
        <dbReference type="EMBL" id="QMS86036.1"/>
    </source>
</evidence>
<name>A0A7L7KUV7_9MOLU</name>
<dbReference type="GO" id="GO:0005829">
    <property type="term" value="C:cytosol"/>
    <property type="evidence" value="ECO:0007669"/>
    <property type="project" value="TreeGrafter"/>
</dbReference>
<dbReference type="GO" id="GO:0015949">
    <property type="term" value="P:nucleobase-containing small molecule interconversion"/>
    <property type="evidence" value="ECO:0007669"/>
    <property type="project" value="TreeGrafter"/>
</dbReference>
<dbReference type="NCBIfam" id="TIGR00017">
    <property type="entry name" value="cmk"/>
    <property type="match status" value="1"/>
</dbReference>
<accession>A0A7L7KUV7</accession>
<dbReference type="EMBL" id="CP048914">
    <property type="protein sequence ID" value="QMS86036.1"/>
    <property type="molecule type" value="Genomic_DNA"/>
</dbReference>
<dbReference type="Gene3D" id="3.40.50.300">
    <property type="entry name" value="P-loop containing nucleotide triphosphate hydrolases"/>
    <property type="match status" value="1"/>
</dbReference>
<organism evidence="10 11">
    <name type="scientific">Candidatus Xianfuyuplasma coldseepsis</name>
    <dbReference type="NCBI Taxonomy" id="2782163"/>
    <lineage>
        <taxon>Bacteria</taxon>
        <taxon>Bacillati</taxon>
        <taxon>Mycoplasmatota</taxon>
        <taxon>Mollicutes</taxon>
        <taxon>Candidatus Izemoplasmatales</taxon>
        <taxon>Candidatus Izemoplasmataceae</taxon>
        <taxon>Candidatus Xianfuyuplasma</taxon>
    </lineage>
</organism>
<keyword evidence="5 8" id="KW-0067">ATP-binding</keyword>
<feature type="binding site" evidence="8">
    <location>
        <begin position="7"/>
        <end position="15"/>
    </location>
    <ligand>
        <name>ATP</name>
        <dbReference type="ChEBI" id="CHEBI:30616"/>
    </ligand>
</feature>
<keyword evidence="4 8" id="KW-0418">Kinase</keyword>
<proteinExistence type="inferred from homology"/>
<sequence>MQIALDGPAGAGKSTIAKLLAEKLDFIFIDTGAMYRAVTLKAIRLGLNLNDENVFEFIDHTTFMFHDGHLFMDGKDVHDEVRKNDISNNVSLVSSYLTVRQRLVAIQQTLAKHHNVVMDGRDIGTKVLPKADVKFFLTASIEERAMRRHQDNLKRNIASDLEQLKLEIARRDHLDATRKHSPLKPAEDAIIIDTSHMSINDVVQTLTTKIREVENYGYGV</sequence>
<evidence type="ECO:0000256" key="1">
    <source>
        <dbReference type="ARBA" id="ARBA00009427"/>
    </source>
</evidence>
<comment type="catalytic activity">
    <reaction evidence="6 8">
        <text>dCMP + ATP = dCDP + ADP</text>
        <dbReference type="Rhea" id="RHEA:25094"/>
        <dbReference type="ChEBI" id="CHEBI:30616"/>
        <dbReference type="ChEBI" id="CHEBI:57566"/>
        <dbReference type="ChEBI" id="CHEBI:58593"/>
        <dbReference type="ChEBI" id="CHEBI:456216"/>
        <dbReference type="EC" id="2.7.4.25"/>
    </reaction>
</comment>
<dbReference type="PANTHER" id="PTHR21299">
    <property type="entry name" value="CYTIDYLATE KINASE/PANTOATE-BETA-ALANINE LIGASE"/>
    <property type="match status" value="1"/>
</dbReference>
<keyword evidence="8" id="KW-0963">Cytoplasm</keyword>
<dbReference type="InterPro" id="IPR027417">
    <property type="entry name" value="P-loop_NTPase"/>
</dbReference>
<comment type="catalytic activity">
    <reaction evidence="7 8">
        <text>CMP + ATP = CDP + ADP</text>
        <dbReference type="Rhea" id="RHEA:11600"/>
        <dbReference type="ChEBI" id="CHEBI:30616"/>
        <dbReference type="ChEBI" id="CHEBI:58069"/>
        <dbReference type="ChEBI" id="CHEBI:60377"/>
        <dbReference type="ChEBI" id="CHEBI:456216"/>
        <dbReference type="EC" id="2.7.4.25"/>
    </reaction>
</comment>
<dbReference type="InterPro" id="IPR011994">
    <property type="entry name" value="Cytidylate_kinase_dom"/>
</dbReference>
<keyword evidence="2 8" id="KW-0808">Transferase</keyword>
<reference evidence="10 11" key="1">
    <citation type="submission" date="2020-02" db="EMBL/GenBank/DDBJ databases">
        <authorList>
            <person name="Zheng R.K."/>
            <person name="Sun C.M."/>
        </authorList>
    </citation>
    <scope>NUCLEOTIDE SEQUENCE [LARGE SCALE GENOMIC DNA]</scope>
    <source>
        <strain evidence="11">zrk13</strain>
    </source>
</reference>
<evidence type="ECO:0000256" key="4">
    <source>
        <dbReference type="ARBA" id="ARBA00022777"/>
    </source>
</evidence>
<dbReference type="GO" id="GO:0006220">
    <property type="term" value="P:pyrimidine nucleotide metabolic process"/>
    <property type="evidence" value="ECO:0007669"/>
    <property type="project" value="UniProtKB-UniRule"/>
</dbReference>
<dbReference type="InterPro" id="IPR003136">
    <property type="entry name" value="Cytidylate_kin"/>
</dbReference>
<keyword evidence="3 8" id="KW-0547">Nucleotide-binding</keyword>
<dbReference type="RefSeq" id="WP_258878713.1">
    <property type="nucleotide sequence ID" value="NZ_CP048914.1"/>
</dbReference>
<dbReference type="HAMAP" id="MF_00238">
    <property type="entry name" value="Cytidyl_kinase_type1"/>
    <property type="match status" value="1"/>
</dbReference>
<dbReference type="GO" id="GO:0036431">
    <property type="term" value="F:dCMP kinase activity"/>
    <property type="evidence" value="ECO:0007669"/>
    <property type="project" value="InterPro"/>
</dbReference>
<evidence type="ECO:0000256" key="3">
    <source>
        <dbReference type="ARBA" id="ARBA00022741"/>
    </source>
</evidence>
<dbReference type="Proteomes" id="UP000514720">
    <property type="component" value="Chromosome"/>
</dbReference>
<dbReference type="CDD" id="cd02020">
    <property type="entry name" value="CMPK"/>
    <property type="match status" value="1"/>
</dbReference>
<gene>
    <name evidence="8" type="primary">cmk</name>
    <name evidence="10" type="ORF">G4Z02_07890</name>
</gene>
<evidence type="ECO:0000313" key="11">
    <source>
        <dbReference type="Proteomes" id="UP000514720"/>
    </source>
</evidence>
<feature type="domain" description="Cytidylate kinase" evidence="9">
    <location>
        <begin position="3"/>
        <end position="211"/>
    </location>
</feature>
<evidence type="ECO:0000256" key="2">
    <source>
        <dbReference type="ARBA" id="ARBA00022679"/>
    </source>
</evidence>
<dbReference type="AlphaFoldDB" id="A0A7L7KUV7"/>
<evidence type="ECO:0000256" key="7">
    <source>
        <dbReference type="ARBA" id="ARBA00048478"/>
    </source>
</evidence>
<protein>
    <recommendedName>
        <fullName evidence="8">Cytidylate kinase</fullName>
        <shortName evidence="8">CK</shortName>
        <ecNumber evidence="8">2.7.4.25</ecNumber>
    </recommendedName>
    <alternativeName>
        <fullName evidence="8">Cytidine monophosphate kinase</fullName>
        <shortName evidence="8">CMP kinase</shortName>
    </alternativeName>
</protein>
<evidence type="ECO:0000256" key="5">
    <source>
        <dbReference type="ARBA" id="ARBA00022840"/>
    </source>
</evidence>
<keyword evidence="11" id="KW-1185">Reference proteome</keyword>
<dbReference type="EC" id="2.7.4.25" evidence="8"/>
<dbReference type="PANTHER" id="PTHR21299:SF2">
    <property type="entry name" value="CYTIDYLATE KINASE"/>
    <property type="match status" value="1"/>
</dbReference>
<dbReference type="Pfam" id="PF02224">
    <property type="entry name" value="Cytidylate_kin"/>
    <property type="match status" value="1"/>
</dbReference>
<evidence type="ECO:0000256" key="6">
    <source>
        <dbReference type="ARBA" id="ARBA00047615"/>
    </source>
</evidence>